<feature type="disulfide bond" evidence="10">
    <location>
        <begin position="2724"/>
        <end position="2741"/>
    </location>
</feature>
<feature type="disulfide bond" evidence="10">
    <location>
        <begin position="2507"/>
        <end position="2516"/>
    </location>
</feature>
<feature type="domain" description="EGF-like" evidence="13">
    <location>
        <begin position="3499"/>
        <end position="3535"/>
    </location>
</feature>
<dbReference type="InterPro" id="IPR003582">
    <property type="entry name" value="ShKT_dom"/>
</dbReference>
<evidence type="ECO:0000313" key="19">
    <source>
        <dbReference type="Proteomes" id="UP000663829"/>
    </source>
</evidence>
<feature type="disulfide bond" evidence="10">
    <location>
        <begin position="790"/>
        <end position="799"/>
    </location>
</feature>
<feature type="disulfide bond" evidence="10">
    <location>
        <begin position="3837"/>
        <end position="3846"/>
    </location>
</feature>
<dbReference type="InterPro" id="IPR002861">
    <property type="entry name" value="Reeler_dom"/>
</dbReference>
<keyword evidence="2 10" id="KW-0245">EGF-like domain</keyword>
<feature type="disulfide bond" evidence="10">
    <location>
        <begin position="1867"/>
        <end position="1876"/>
    </location>
</feature>
<feature type="domain" description="EGF-like" evidence="13">
    <location>
        <begin position="3970"/>
        <end position="4006"/>
    </location>
</feature>
<feature type="domain" description="EGF-like" evidence="13">
    <location>
        <begin position="3893"/>
        <end position="3929"/>
    </location>
</feature>
<feature type="domain" description="EGF-like" evidence="13">
    <location>
        <begin position="3284"/>
        <end position="3320"/>
    </location>
</feature>
<dbReference type="CDD" id="cd00054">
    <property type="entry name" value="EGF_CA"/>
    <property type="match status" value="8"/>
</dbReference>
<feature type="domain" description="EGF-like" evidence="13">
    <location>
        <begin position="3654"/>
        <end position="3692"/>
    </location>
</feature>
<dbReference type="InterPro" id="IPR000742">
    <property type="entry name" value="EGF"/>
</dbReference>
<dbReference type="InterPro" id="IPR013525">
    <property type="entry name" value="ABC2_TM"/>
</dbReference>
<feature type="disulfide bond" evidence="10">
    <location>
        <begin position="1927"/>
        <end position="1944"/>
    </location>
</feature>
<feature type="disulfide bond" evidence="10">
    <location>
        <begin position="2858"/>
        <end position="2867"/>
    </location>
</feature>
<dbReference type="EMBL" id="CAJOBC010000490">
    <property type="protein sequence ID" value="CAF3592567.1"/>
    <property type="molecule type" value="Genomic_DNA"/>
</dbReference>
<feature type="domain" description="EGF-like" evidence="13">
    <location>
        <begin position="3041"/>
        <end position="3082"/>
    </location>
</feature>
<accession>A0A813T5X1</accession>
<feature type="disulfide bond" evidence="10">
    <location>
        <begin position="3996"/>
        <end position="4005"/>
    </location>
</feature>
<feature type="domain" description="EGF-like" evidence="13">
    <location>
        <begin position="2793"/>
        <end position="2829"/>
    </location>
</feature>
<feature type="domain" description="EGF-like" evidence="13">
    <location>
        <begin position="2131"/>
        <end position="2169"/>
    </location>
</feature>
<dbReference type="GO" id="GO:0032991">
    <property type="term" value="C:protein-containing complex"/>
    <property type="evidence" value="ECO:0007669"/>
    <property type="project" value="TreeGrafter"/>
</dbReference>
<feature type="disulfide bond" evidence="10">
    <location>
        <begin position="4094"/>
        <end position="4111"/>
    </location>
</feature>
<dbReference type="Pfam" id="PF25024">
    <property type="entry name" value="EGF_TEN"/>
    <property type="match status" value="1"/>
</dbReference>
<dbReference type="InterPro" id="IPR016187">
    <property type="entry name" value="CTDL_fold"/>
</dbReference>
<feature type="disulfide bond" evidence="10">
    <location>
        <begin position="1104"/>
        <end position="1113"/>
    </location>
</feature>
<feature type="disulfide bond" evidence="10">
    <location>
        <begin position="3288"/>
        <end position="3298"/>
    </location>
</feature>
<evidence type="ECO:0000256" key="2">
    <source>
        <dbReference type="ARBA" id="ARBA00022536"/>
    </source>
</evidence>
<feature type="domain" description="EGF-like" evidence="13">
    <location>
        <begin position="3722"/>
        <end position="3764"/>
    </location>
</feature>
<feature type="disulfide bond" evidence="10">
    <location>
        <begin position="2276"/>
        <end position="2285"/>
    </location>
</feature>
<feature type="disulfide bond" evidence="10">
    <location>
        <begin position="3616"/>
        <end position="3626"/>
    </location>
</feature>
<feature type="disulfide bond" evidence="10">
    <location>
        <begin position="2819"/>
        <end position="2828"/>
    </location>
</feature>
<keyword evidence="19" id="KW-1185">Reference proteome</keyword>
<comment type="subcellular location">
    <subcellularLocation>
        <location evidence="1">Membrane</location>
        <topology evidence="1">Multi-pass membrane protein</topology>
    </subcellularLocation>
</comment>
<feature type="disulfide bond" evidence="10">
    <location>
        <begin position="3272"/>
        <end position="3281"/>
    </location>
</feature>
<dbReference type="PROSITE" id="PS50041">
    <property type="entry name" value="C_TYPE_LECTIN_2"/>
    <property type="match status" value="1"/>
</dbReference>
<feature type="domain" description="EGF-like" evidence="13">
    <location>
        <begin position="2364"/>
        <end position="2400"/>
    </location>
</feature>
<dbReference type="PANTHER" id="PTHR24049:SF22">
    <property type="entry name" value="DROSOPHILA CRUMBS HOMOLOG"/>
    <property type="match status" value="1"/>
</dbReference>
<reference evidence="17" key="1">
    <citation type="submission" date="2021-02" db="EMBL/GenBank/DDBJ databases">
        <authorList>
            <person name="Nowell W R."/>
        </authorList>
    </citation>
    <scope>NUCLEOTIDE SEQUENCE</scope>
</reference>
<feature type="disulfide bond" evidence="10">
    <location>
        <begin position="3919"/>
        <end position="3928"/>
    </location>
</feature>
<feature type="disulfide bond" evidence="10">
    <location>
        <begin position="1790"/>
        <end position="1799"/>
    </location>
</feature>
<feature type="domain" description="EGF-like" evidence="13">
    <location>
        <begin position="1725"/>
        <end position="1762"/>
    </location>
</feature>
<feature type="domain" description="EGF-like" evidence="13">
    <location>
        <begin position="2402"/>
        <end position="2438"/>
    </location>
</feature>
<feature type="disulfide bond" evidence="10">
    <location>
        <begin position="1491"/>
        <end position="1508"/>
    </location>
</feature>
<feature type="disulfide bond" evidence="10">
    <location>
        <begin position="3601"/>
        <end position="3610"/>
    </location>
</feature>
<feature type="disulfide bond" evidence="10">
    <location>
        <begin position="2197"/>
        <end position="2206"/>
    </location>
</feature>
<feature type="disulfide bond" evidence="10">
    <location>
        <begin position="494"/>
        <end position="503"/>
    </location>
</feature>
<evidence type="ECO:0000256" key="9">
    <source>
        <dbReference type="ARBA" id="ARBA00023180"/>
    </source>
</evidence>
<feature type="disulfide bond" evidence="10">
    <location>
        <begin position="2937"/>
        <end position="2946"/>
    </location>
</feature>
<feature type="domain" description="EGF-like" evidence="13">
    <location>
        <begin position="4085"/>
        <end position="4123"/>
    </location>
</feature>
<dbReference type="PROSITE" id="PS00022">
    <property type="entry name" value="EGF_1"/>
    <property type="match status" value="59"/>
</dbReference>
<feature type="domain" description="EGF-like" evidence="13">
    <location>
        <begin position="3568"/>
        <end position="3611"/>
    </location>
</feature>
<comment type="caution">
    <text evidence="17">The sequence shown here is derived from an EMBL/GenBank/DDBJ whole genome shotgun (WGS) entry which is preliminary data.</text>
</comment>
<feature type="domain" description="EGF-like" evidence="13">
    <location>
        <begin position="2171"/>
        <end position="2207"/>
    </location>
</feature>
<dbReference type="InterPro" id="IPR013806">
    <property type="entry name" value="Kringle-like"/>
</dbReference>
<feature type="disulfide bond" evidence="10">
    <location>
        <begin position="3525"/>
        <end position="3534"/>
    </location>
</feature>
<dbReference type="InterPro" id="IPR000152">
    <property type="entry name" value="EGF-type_Asp/Asn_hydroxyl_site"/>
</dbReference>
<dbReference type="Pfam" id="PF00008">
    <property type="entry name" value="EGF"/>
    <property type="match status" value="15"/>
</dbReference>
<dbReference type="SMART" id="SM00059">
    <property type="entry name" value="FN2"/>
    <property type="match status" value="2"/>
</dbReference>
<feature type="disulfide bond" evidence="10">
    <location>
        <begin position="1510"/>
        <end position="1519"/>
    </location>
</feature>
<feature type="domain" description="EGF-like" evidence="13">
    <location>
        <begin position="3420"/>
        <end position="3458"/>
    </location>
</feature>
<feature type="domain" description="EGF-like" evidence="13">
    <location>
        <begin position="2440"/>
        <end position="2477"/>
    </location>
</feature>
<feature type="domain" description="Fibronectin type-II" evidence="15">
    <location>
        <begin position="1603"/>
        <end position="1649"/>
    </location>
</feature>
<keyword evidence="6 12" id="KW-1133">Transmembrane helix</keyword>
<dbReference type="Gene3D" id="2.10.25.10">
    <property type="entry name" value="Laminin"/>
    <property type="match status" value="55"/>
</dbReference>
<dbReference type="FunFam" id="2.10.25.10:FF:000434">
    <property type="entry name" value="Predicted protein"/>
    <property type="match status" value="1"/>
</dbReference>
<dbReference type="PROSITE" id="PS01186">
    <property type="entry name" value="EGF_2"/>
    <property type="match status" value="22"/>
</dbReference>
<feature type="domain" description="EGF-like" evidence="13">
    <location>
        <begin position="3386"/>
        <end position="3418"/>
    </location>
</feature>
<dbReference type="InterPro" id="IPR013032">
    <property type="entry name" value="EGF-like_CS"/>
</dbReference>
<feature type="disulfide bond" evidence="10">
    <location>
        <begin position="2703"/>
        <end position="2712"/>
    </location>
</feature>
<feature type="disulfide bond" evidence="10">
    <location>
        <begin position="3113"/>
        <end position="3122"/>
    </location>
</feature>
<feature type="domain" description="EGF-like" evidence="13">
    <location>
        <begin position="1958"/>
        <end position="2006"/>
    </location>
</feature>
<dbReference type="SUPFAM" id="SSF57440">
    <property type="entry name" value="Kringle-like"/>
    <property type="match status" value="2"/>
</dbReference>
<feature type="domain" description="EGF-like" evidence="13">
    <location>
        <begin position="1763"/>
        <end position="1800"/>
    </location>
</feature>
<dbReference type="PANTHER" id="PTHR24049">
    <property type="entry name" value="CRUMBS FAMILY MEMBER"/>
    <property type="match status" value="1"/>
</dbReference>
<feature type="domain" description="EGF-like" evidence="13">
    <location>
        <begin position="3167"/>
        <end position="3201"/>
    </location>
</feature>
<dbReference type="SMART" id="SM00181">
    <property type="entry name" value="EGF"/>
    <property type="match status" value="68"/>
</dbReference>
<feature type="domain" description="EGF-like" evidence="13">
    <location>
        <begin position="3084"/>
        <end position="3123"/>
    </location>
</feature>
<dbReference type="PROSITE" id="PS00010">
    <property type="entry name" value="ASX_HYDROXYL"/>
    <property type="match status" value="1"/>
</dbReference>
<feature type="domain" description="EGF-like" evidence="13">
    <location>
        <begin position="1686"/>
        <end position="1724"/>
    </location>
</feature>
<dbReference type="Gene3D" id="3.10.100.10">
    <property type="entry name" value="Mannose-Binding Protein A, subunit A"/>
    <property type="match status" value="1"/>
</dbReference>
<feature type="domain" description="EGF-like" evidence="13">
    <location>
        <begin position="2479"/>
        <end position="2517"/>
    </location>
</feature>
<dbReference type="SMART" id="SM00179">
    <property type="entry name" value="EGF_CA"/>
    <property type="match status" value="40"/>
</dbReference>
<feature type="disulfide bond" evidence="10">
    <location>
        <begin position="2467"/>
        <end position="2476"/>
    </location>
</feature>
<feature type="disulfide bond" evidence="10">
    <location>
        <begin position="1714"/>
        <end position="1723"/>
    </location>
</feature>
<dbReference type="InterPro" id="IPR036943">
    <property type="entry name" value="FN_type2_sf"/>
</dbReference>
<feature type="disulfide bond" evidence="10">
    <location>
        <begin position="2664"/>
        <end position="2673"/>
    </location>
</feature>
<feature type="domain" description="EGF-like" evidence="13">
    <location>
        <begin position="2326"/>
        <end position="2362"/>
    </location>
</feature>
<feature type="disulfide bond" evidence="10">
    <location>
        <begin position="2140"/>
        <end position="2157"/>
    </location>
</feature>
<feature type="domain" description="EGF-like" evidence="13">
    <location>
        <begin position="1649"/>
        <end position="1684"/>
    </location>
</feature>
<feature type="domain" description="EGF-like" evidence="13">
    <location>
        <begin position="2870"/>
        <end position="2909"/>
    </location>
</feature>
<feature type="domain" description="EGF-like" evidence="13">
    <location>
        <begin position="2831"/>
        <end position="2868"/>
    </location>
</feature>
<feature type="disulfide bond" evidence="10">
    <location>
        <begin position="1015"/>
        <end position="1024"/>
    </location>
</feature>
<feature type="domain" description="EGF-like" evidence="13">
    <location>
        <begin position="1071"/>
        <end position="1114"/>
    </location>
</feature>
<feature type="domain" description="EGF-like" evidence="13">
    <location>
        <begin position="468"/>
        <end position="504"/>
    </location>
</feature>
<evidence type="ECO:0000259" key="14">
    <source>
        <dbReference type="PROSITE" id="PS50041"/>
    </source>
</evidence>
<feature type="domain" description="EGF-like" evidence="13">
    <location>
        <begin position="2209"/>
        <end position="2246"/>
    </location>
</feature>
<feature type="domain" description="EGF-like" evidence="13">
    <location>
        <begin position="2599"/>
        <end position="2636"/>
    </location>
</feature>
<feature type="transmembrane region" description="Helical" evidence="12">
    <location>
        <begin position="219"/>
        <end position="238"/>
    </location>
</feature>
<feature type="domain" description="EGF-like" evidence="13">
    <location>
        <begin position="2052"/>
        <end position="2089"/>
    </location>
</feature>
<feature type="domain" description="EGF-like" evidence="13">
    <location>
        <begin position="2518"/>
        <end position="2559"/>
    </location>
</feature>
<feature type="domain" description="EGF-like" evidence="13">
    <location>
        <begin position="989"/>
        <end position="1025"/>
    </location>
</feature>
<feature type="domain" description="EGF-like" evidence="13">
    <location>
        <begin position="1482"/>
        <end position="1520"/>
    </location>
</feature>
<feature type="disulfide bond" evidence="10">
    <location>
        <begin position="3072"/>
        <end position="3081"/>
    </location>
</feature>
<feature type="domain" description="EGF-like" evidence="13">
    <location>
        <begin position="1918"/>
        <end position="1956"/>
    </location>
</feature>
<feature type="disulfide bond" evidence="10">
    <location>
        <begin position="2314"/>
        <end position="2323"/>
    </location>
</feature>
<feature type="disulfide bond" evidence="10">
    <location>
        <begin position="3152"/>
        <end position="3161"/>
    </location>
</feature>
<dbReference type="Proteomes" id="UP000681722">
    <property type="component" value="Unassembled WGS sequence"/>
</dbReference>
<dbReference type="EMBL" id="CAJNOQ010000490">
    <property type="protein sequence ID" value="CAF0807067.1"/>
    <property type="molecule type" value="Genomic_DNA"/>
</dbReference>
<evidence type="ECO:0000256" key="10">
    <source>
        <dbReference type="PROSITE-ProRule" id="PRU00076"/>
    </source>
</evidence>
<feature type="disulfide bond" evidence="10">
    <location>
        <begin position="2079"/>
        <end position="2088"/>
    </location>
</feature>
<protein>
    <submittedName>
        <fullName evidence="17">Uncharacterized protein</fullName>
    </submittedName>
</protein>
<feature type="transmembrane region" description="Helical" evidence="12">
    <location>
        <begin position="292"/>
        <end position="316"/>
    </location>
</feature>
<dbReference type="PROSITE" id="PS51092">
    <property type="entry name" value="FN2_2"/>
    <property type="match status" value="2"/>
</dbReference>
<keyword evidence="5" id="KW-0677">Repeat</keyword>
<feature type="disulfide bond" evidence="10">
    <location>
        <begin position="3881"/>
        <end position="3890"/>
    </location>
</feature>
<feature type="disulfide bond" evidence="10">
    <location>
        <begin position="4034"/>
        <end position="4043"/>
    </location>
</feature>
<feature type="domain" description="EGF-like" evidence="13">
    <location>
        <begin position="3321"/>
        <end position="3358"/>
    </location>
</feature>
<feature type="disulfide bond" evidence="10">
    <location>
        <begin position="1674"/>
        <end position="1683"/>
    </location>
</feature>
<feature type="disulfide bond" evidence="10">
    <location>
        <begin position="2987"/>
        <end position="2996"/>
    </location>
</feature>
<feature type="domain" description="EGF-like" evidence="13">
    <location>
        <begin position="1839"/>
        <end position="1877"/>
    </location>
</feature>
<feature type="disulfide bond" evidence="10">
    <location>
        <begin position="2390"/>
        <end position="2399"/>
    </location>
</feature>
<dbReference type="PROSITE" id="PS50026">
    <property type="entry name" value="EGF_3"/>
    <property type="match status" value="65"/>
</dbReference>
<dbReference type="Gene3D" id="2.10.10.10">
    <property type="entry name" value="Fibronectin, type II, collagen-binding"/>
    <property type="match status" value="2"/>
</dbReference>
<feature type="domain" description="EGF-like" evidence="13">
    <location>
        <begin position="1878"/>
        <end position="1916"/>
    </location>
</feature>
<dbReference type="Pfam" id="PF00040">
    <property type="entry name" value="fn2"/>
    <property type="match status" value="2"/>
</dbReference>
<feature type="disulfide bond" evidence="10">
    <location>
        <begin position="3754"/>
        <end position="3763"/>
    </location>
</feature>
<evidence type="ECO:0000256" key="8">
    <source>
        <dbReference type="ARBA" id="ARBA00023157"/>
    </source>
</evidence>
<feature type="domain" description="EGF-like" evidence="13">
    <location>
        <begin position="762"/>
        <end position="800"/>
    </location>
</feature>
<feature type="domain" description="EGF-like" evidence="13">
    <location>
        <begin position="2288"/>
        <end position="2324"/>
    </location>
</feature>
<feature type="disulfide bond" evidence="10">
    <location>
        <begin position="3726"/>
        <end position="3736"/>
    </location>
</feature>
<feature type="domain" description="EGF-like" evidence="13">
    <location>
        <begin position="3765"/>
        <end position="3807"/>
    </location>
</feature>
<feature type="domain" description="ShKT" evidence="16">
    <location>
        <begin position="4293"/>
        <end position="4331"/>
    </location>
</feature>
<feature type="disulfide bond" evidence="10">
    <location>
        <begin position="2880"/>
        <end position="2897"/>
    </location>
</feature>
<feature type="disulfide bond" evidence="10">
    <location>
        <begin position="3026"/>
        <end position="3035"/>
    </location>
</feature>
<feature type="domain" description="EGF-like" evidence="13">
    <location>
        <begin position="4045"/>
        <end position="4082"/>
    </location>
</feature>
<keyword evidence="4" id="KW-0732">Signal</keyword>
<feature type="domain" description="EGF-like" evidence="13">
    <location>
        <begin position="2638"/>
        <end position="2674"/>
    </location>
</feature>
<name>A0A813T5X1_9BILA</name>
<evidence type="ECO:0000259" key="13">
    <source>
        <dbReference type="PROSITE" id="PS50026"/>
    </source>
</evidence>
<dbReference type="OrthoDB" id="283575at2759"/>
<feature type="disulfide bond" evidence="10">
    <location>
        <begin position="2549"/>
        <end position="2558"/>
    </location>
</feature>
<evidence type="ECO:0000256" key="7">
    <source>
        <dbReference type="ARBA" id="ARBA00023136"/>
    </source>
</evidence>
<feature type="disulfide bond" evidence="10">
    <location>
        <begin position="1075"/>
        <end position="1085"/>
    </location>
</feature>
<comment type="caution">
    <text evidence="11">Lacks conserved residue(s) required for the propagation of feature annotation.</text>
</comment>
<dbReference type="SUPFAM" id="SSF57196">
    <property type="entry name" value="EGF/Laminin"/>
    <property type="match status" value="47"/>
</dbReference>
<dbReference type="InterPro" id="IPR000562">
    <property type="entry name" value="FN_type2_dom"/>
</dbReference>
<feature type="domain" description="EGF-like" evidence="13">
    <location>
        <begin position="3851"/>
        <end position="3891"/>
    </location>
</feature>
<dbReference type="FunFam" id="2.10.25.10:FF:000012">
    <property type="entry name" value="Delta-like protein"/>
    <property type="match status" value="1"/>
</dbReference>
<feature type="disulfide bond" evidence="10">
    <location>
        <begin position="2428"/>
        <end position="2437"/>
    </location>
</feature>
<dbReference type="FunFam" id="2.10.25.10:FF:000066">
    <property type="entry name" value="FAT atypical cadherin 4"/>
    <property type="match status" value="1"/>
</dbReference>
<dbReference type="GO" id="GO:0140359">
    <property type="term" value="F:ABC-type transporter activity"/>
    <property type="evidence" value="ECO:0007669"/>
    <property type="project" value="InterPro"/>
</dbReference>
<feature type="domain" description="EGF-like" evidence="13">
    <location>
        <begin position="2561"/>
        <end position="2597"/>
    </location>
</feature>
<feature type="domain" description="EGF-like" evidence="13">
    <location>
        <begin position="3461"/>
        <end position="3498"/>
    </location>
</feature>
<feature type="disulfide bond" evidence="10">
    <location>
        <begin position="1946"/>
        <end position="1955"/>
    </location>
</feature>
<feature type="disulfide bond" evidence="10">
    <location>
        <begin position="2159"/>
        <end position="2168"/>
    </location>
</feature>
<feature type="disulfide bond" evidence="10">
    <location>
        <begin position="2292"/>
        <end position="2302"/>
    </location>
</feature>
<dbReference type="CDD" id="cd00037">
    <property type="entry name" value="CLECT"/>
    <property type="match status" value="1"/>
</dbReference>
<evidence type="ECO:0000256" key="5">
    <source>
        <dbReference type="ARBA" id="ARBA00022737"/>
    </source>
</evidence>
<feature type="disulfide bond" evidence="10">
    <location>
        <begin position="3212"/>
        <end position="3229"/>
    </location>
</feature>
<evidence type="ECO:0000256" key="4">
    <source>
        <dbReference type="ARBA" id="ARBA00022729"/>
    </source>
</evidence>
<feature type="disulfide bond" evidence="10">
    <location>
        <begin position="2743"/>
        <end position="2752"/>
    </location>
</feature>
<feature type="disulfide bond" evidence="10">
    <location>
        <begin position="3191"/>
        <end position="3200"/>
    </location>
</feature>
<keyword evidence="3 12" id="KW-0812">Transmembrane</keyword>
<feature type="domain" description="Fibronectin type-II" evidence="15">
    <location>
        <begin position="1436"/>
        <end position="1482"/>
    </location>
</feature>
<feature type="domain" description="EGF-like" evidence="13">
    <location>
        <begin position="3203"/>
        <end position="3241"/>
    </location>
</feature>
<feature type="domain" description="EGF-like" evidence="13">
    <location>
        <begin position="2755"/>
        <end position="2791"/>
    </location>
</feature>
<dbReference type="InterPro" id="IPR051022">
    <property type="entry name" value="Notch_Cell-Fate_Det"/>
</dbReference>
<dbReference type="InterPro" id="IPR016186">
    <property type="entry name" value="C-type_lectin-like/link_sf"/>
</dbReference>
<feature type="disulfide bond" evidence="10">
    <location>
        <begin position="3663"/>
        <end position="3680"/>
    </location>
</feature>
<feature type="disulfide bond" evidence="10">
    <location>
        <begin position="2352"/>
        <end position="2361"/>
    </location>
</feature>
<feature type="disulfide bond" evidence="10">
    <location>
        <begin position="2781"/>
        <end position="2790"/>
    </location>
</feature>
<dbReference type="InterPro" id="IPR003645">
    <property type="entry name" value="Fol_N"/>
</dbReference>
<dbReference type="GO" id="GO:0007157">
    <property type="term" value="P:heterophilic cell-cell adhesion via plasma membrane cell adhesion molecules"/>
    <property type="evidence" value="ECO:0007669"/>
    <property type="project" value="TreeGrafter"/>
</dbReference>
<feature type="domain" description="EGF-like" evidence="13">
    <location>
        <begin position="2715"/>
        <end position="2753"/>
    </location>
</feature>
<feature type="disulfide bond" evidence="10">
    <location>
        <begin position="2587"/>
        <end position="2596"/>
    </location>
</feature>
<feature type="domain" description="EGF-like" evidence="13">
    <location>
        <begin position="3612"/>
        <end position="3648"/>
    </location>
</feature>
<feature type="disulfide bond" evidence="10">
    <location>
        <begin position="2236"/>
        <end position="2245"/>
    </location>
</feature>
<feature type="disulfide bond" evidence="10">
    <location>
        <begin position="4113"/>
        <end position="4122"/>
    </location>
</feature>
<feature type="disulfide bond" evidence="10">
    <location>
        <begin position="3488"/>
        <end position="3497"/>
    </location>
</feature>
<feature type="domain" description="EGF-like" evidence="13">
    <location>
        <begin position="3125"/>
        <end position="3162"/>
    </location>
</feature>
<dbReference type="Pfam" id="PF12698">
    <property type="entry name" value="ABC2_membrane_3"/>
    <property type="match status" value="1"/>
</dbReference>
<feature type="disulfide bond" evidence="10">
    <location>
        <begin position="2626"/>
        <end position="2635"/>
    </location>
</feature>
<gene>
    <name evidence="17" type="ORF">GPM918_LOCUS3831</name>
    <name evidence="18" type="ORF">SRO942_LOCUS3831</name>
</gene>
<dbReference type="Pfam" id="PF02014">
    <property type="entry name" value="Reeler"/>
    <property type="match status" value="1"/>
</dbReference>
<dbReference type="SUPFAM" id="SSF56436">
    <property type="entry name" value="C-type lectin-like"/>
    <property type="match status" value="1"/>
</dbReference>
<feature type="disulfide bond" evidence="10">
    <location>
        <begin position="2488"/>
        <end position="2505"/>
    </location>
</feature>
<evidence type="ECO:0000313" key="18">
    <source>
        <dbReference type="EMBL" id="CAF3592567.1"/>
    </source>
</evidence>
<feature type="domain" description="EGF-like" evidence="13">
    <location>
        <begin position="2911"/>
        <end position="2947"/>
    </location>
</feature>
<feature type="domain" description="EGF-like" evidence="13">
    <location>
        <begin position="2013"/>
        <end position="2050"/>
    </location>
</feature>
<feature type="domain" description="EGF-like" evidence="13">
    <location>
        <begin position="3243"/>
        <end position="3282"/>
    </location>
</feature>
<evidence type="ECO:0000259" key="16">
    <source>
        <dbReference type="PROSITE" id="PS51670"/>
    </source>
</evidence>
<evidence type="ECO:0000256" key="11">
    <source>
        <dbReference type="PROSITE-ProRule" id="PRU00479"/>
    </source>
</evidence>
<evidence type="ECO:0000256" key="1">
    <source>
        <dbReference type="ARBA" id="ARBA00004141"/>
    </source>
</evidence>
<sequence>MRRGQLLETGKPDELMQSHEQQTLEGVFLELSEERDFCDIHQYSHETKKLSVPGVKSISLFCLCVGRKLTGLPIAFVTREYDRPGTATEIILTKIDRIIFNIIEYDSLMDAQHSLDIGRTSGIIDIGGNFTKELYHKMTNCSYTEPVRLHDSQLSVYLDRTNQQFVYTVGEEFMKILKTFDVDYNDAQITQSNKTLITFPNSLDGNGDVEFTYFMAPGIILSIIFFMTMAVTALSLVTERCEGTQDRIWVTGVKSSEIIFSQMIVHSVVLIIQISIVLFTALYVFKIPCIGHLLYVALLCFAQGFCGMTFEISVIYSSSCSKLIFLNDDSHNSSSYLIEIHKLKTKMYKIIISQNETSDNWFIMAAILTDHSNDTEILGSWEPLSPDDGQLLNCASSLSSIKEAVTNENSDRTKLSFVFYWMPPIQFVGNIQFIASITSNSDSNLTLIARSEPIFVEYNTTRERFNVDATFCDSNPCLNGGTCNRDGQFSYCQCPTTWKGPFCNLQYYHLLLATNIPFTTDYYIYTTDSIKYKNLANDLFPWLNNSLASLPSPKNFSINFLAPSPFGSYVSISMSVPTTTVIPTSTISNLIQAAQSTLTSGGNLITINGVNLPVSIDSAPINTCVFPFAYQGVDYNFCIPIQTANSSLTFVCSRTRAIDRGGTQLDSIDCGRNLYSCNPLVNSRAVSCVNNATCTGSTCSCSPANAGTVCELYSDQSGCVFPFQFIGVTYTSCAVVNNLSVCLARNSRTDGLLPVTLLSCGISNPCTNNPCGSRGTCVATANGFFQCSPCLADYTSYFCDLQFRPIQLTLNTTFTPDFLNASSNASIQLNNYINQTLGTAFINIPGGVRPEITYISQNPDGTTNALINLNTNYLNFQNNLTTAALQGINSTILQVSYTPLLVNGSLPCAPWYIYQGHNVSGCVYNALFVPICSLTNNYDRDNQATSCLEPINQGICNTVICTIGMCVATSRNFTYCRCPAGLAGAQCNQLIQCSDADCVNNGTCISTGLYYQCQCLPGYGGIYCQYNITRCMFPFNDTHGVSQNTCVMSPDYFGGTVPWCQDQNRIRQNCTIDYCAQHPCIYGTCRPDTAWANGNPFPYFSCNCSAGFTGRLCTHAYFQLKVTYLVPNISNISLNALESPTTQTYQNLSKAFTDLIHQRTNSTYNFQPLVYFIRQGTTPFYVLTADVSVPANISIADVDNTLSPILSNLPPSFNAILAPGGFDIDNIEPFLAAPNCTLPYYVNGVSYAVCQMDPERNAFCSYSKNYTNDQKKDCYASTDVILPKTEPLACQIPYAPYENPCNDTDGTVVCIAGDTGWTCYCRLTGLIGKDCASQFVQTQYTVYLQNFTNYTLYQPGTPGYQTVVNSLNQTILNISNGTVVPTRIVITPTGQVQITVLGENVTIPQFEIPFYTQLNRNLTAGPFLVTFNETNLIPITTVFNCTFPFTYNGVVYTTCITKDYGFPWCSRTANFDLDKQLLPCRDVDWCASGPCLHNGTCTSNTLWGGYMCKCPDGYSGITCAYQSVLTTITLPGNFSQYLNITPVQLANITGPIISQITQLFNNTPNVTVNIENISPGPNNTIIFNITITGPNISNVTIPTTPIKGVNGCVLPFIYQNRTHYSCVTIGDVRPWCCTTPNCDITFQKQYCNTTGLCGFCQNSGTCIQNSLNIQFCSCSSGYSGLLCETPIDLCAARNTSCLNNGTCIINNTNAYCNCTDQFNGTRCEIYKPCLSSPCINNGTCMYANGSLMCACQNSCYNGPLCNNIDYCCLNVCGAHGVCLNFGINSYLCVCQSGYDGQNCTHLNPCSINPCTNGGNCTALTNGTYNCSCPVNYFGQNCTQTICDSGPCLNGGACGLRQNGINGFICSCPPMYAGQYCEIINPCLLSSPCQNNGTCVFSNGSTSYCICPPGFDNPNCSQPINPCASSPCLHGSTCSPSPTNNSFVCMCPTGFADPLCATFVNPCLSGPCLNNGTCYERIDNAALLSSNTPLSYYCACNTTLYTGTQCEILRPACPANPTLNPCRNGGTCQPNANGTYSCYCIPNLFTGVSCEIPLDLCGSNPCFPNGQCYVNAQTGATCVCNQSYTGILCQNRTNPCLSLPCLNGGTCISLANTTTFTCQCPPNVTGLFCDQLPIPCSNNTCGNNGTCLMGVNLTTSFCACPPPYTGPQCQQILNPCQSPVCLHNGTCLNEIFSIRCLCLPPWTGTICNTFLNPCQLYPCLNGGMCVLDANYQPRCICPIQTNGTFCQNVLDPCLSTPCLNNGSCLSTSALTAYTCTCSQLYTGQRCESIANPCIPNRCIFGTCFSLINGTFYCLCNASYTGLICDHPISVCDHNPCVNNGTCTAAGTSYNCTCLPGFTGTYCDQQINYCNSQPCRNGGTCYQLQNQFFCACDASHTGTVCDITLSPCLSNPCFNNGTCVPINSMYQCLCVAPYTGINCLSTTNPCSVITCLNGGTCGVVDLNSTRCLCLPSYSGTYCQQPLNICSSSPCRNNGQCLVNPSTNTFICNCSTSYSGLYCEIYNPCATVVCLNGGSCFITNAVSNIGGRFCLCTSSYTGAVCEVPISPCVSQPCLNNGLCLSVGTSYTCACIPSYTGLMCEIYIDPCLTYLCSNGGTCYKTMDSTARCNCPPSFTGPQCLSSIDPCSSPVCLNNGICLSNGGNYSCTCLQSYTGLHCESFVGPCNSTICQNGGTCIFNTLNSISCLCPPPWTGTLCNQLINPCFINPCMNGGLCLTTPGSSNISCQCLANYTGVYCQTYISPCLNFRCLNGQCLQRADGAPVCLCNANWTGVACDIMINPCSPTPCLNNGICLSFGFTYNCVCTNGYSGMRCEVPPQLCSSLLCQNNGTCALRQDGTQVCLCSTGFTGDQCTVVANPCQPRNPCLNNGLCISSSGTAGFMCICPQTYTGLLCETPVAPCGNFSCLNGGTCYITGLTSICRCPSAFNGNRCEFFTDVCYSQPCINGATCAVRQTFNRKKRQIPTDISYYCICPQLYTGTRCEQTLSVCLPSPCANNGTCYYDVLNNVKCLCTANFGGQYCNITNTTINPCVSTVNVCFNGGTCRPNSSSLRGFSCACSPTTTGDFCEQPLDQCQVTIQPCLNNGTCIPSQSQGYMCLCAAGYSGANCNTSINACSSQPCFRNGTCIPSTNQTYRCICPTNYFGDRCEICNCACSVYPCVNGGVCRSTISGGVVCACQQGYTGVRCEISLLPCDSNPCLNGGVCLYDRSTLTMTCQCCGLATGKFCESLMNPCNTSTPYCFNGATCGLDMNNNPMCICAKGYTGRYCETYYNPCAVINCNSGTCLILSANNFTCQCPLGRTGQSCEIINPCTTLTCRNGGTCLRITSQTFICACLPGYSGLQCEVINPCSSMPCSSLSTCVVSANSTYYCVAPSFCSSNPCQNNGTCITNSCNCTNLYEGQTCNITKPRCPTNARPTLVCSNGGSCVQGFGCACQAGFGGDGCETLIYNSCTPTSCLNGGNCTETVYGNLSCVCPMGLTGAHCETINWCLPNPCQNNGTCLMSTNGYICQCLPNFTGNNCETANLCAIQNPCNSGTCTLISSTSILCTCPTTFYGDRCQYLNPCRNPICQNGICQIGYSNQSASCACYSGWTGQYCDMPLACSSNPCIQGICVMSGTNGYTCNCLSGYYGLRCELTLAPTQNPCNSIPCRNNGSCQQTPTGSAYQCTCLSNFIGTNCENLNPCSSLLQPNQSCQPYITMSGTYSCTCPNNACLSSPCYYGTCILVYSQTTGFSTGYRCICNQNYIGDRCQFPDPCSSQMCYNGGSCTSMVVNNQVQQQCVCPASQQFVGTLCEHYNPCISSPCLNGATCTYYIHVLCYYTCACPSGYTGQRCQFSQAQIPCSSVNIFNVCRNNGTCIVVNSATQCFCTQQWAGTLCQSPIDLCSLHVCQNNGTCVSNGTNAICQCSSLYQGVYCEYSNDPCSAQSCYNGGTCIRSGVAFSCNCGSLYTGVRCQTLINSACNSNPCLNYGTCVNVGVSYVCACLSTYIGQRCEQRVGACNNIVCLNGGICQDYGTYTVCNCLTQYNGDRCQYLNRCYQQNPCQFGGTCLSVQNILSCQCPLNRTGITCSSQADNPCAANQCLNGGSCMTISGTAQAVCTCLPQFTGTICETNLCPAPWNYVSDICYYAETATFKTWLEVKQICANLGGQLMYYFTALEHATVQNIVNSLHNNGSSYWIGLTSVIEGQFIWDIFQISPIYTAWKPDSPSSGGCVQLIRTTSDNWMWNARSCNDLSGVLCRKNMNSSMFNMTTTTALQSSTLLPSTATIKINQNTTSAPYSCNDISISCAVWNYGPYCQKQYVFGDTPVRVLCPATCGSCCENFYTDGQCSPSNCTANPSLVKYCRRSCICFL</sequence>
<keyword evidence="9" id="KW-0325">Glycoprotein</keyword>
<feature type="domain" description="C-type lectin" evidence="14">
    <location>
        <begin position="4134"/>
        <end position="4252"/>
    </location>
</feature>
<organism evidence="17 19">
    <name type="scientific">Didymodactylos carnosus</name>
    <dbReference type="NCBI Taxonomy" id="1234261"/>
    <lineage>
        <taxon>Eukaryota</taxon>
        <taxon>Metazoa</taxon>
        <taxon>Spiralia</taxon>
        <taxon>Gnathifera</taxon>
        <taxon>Rotifera</taxon>
        <taxon>Eurotatoria</taxon>
        <taxon>Bdelloidea</taxon>
        <taxon>Philodinida</taxon>
        <taxon>Philodinidae</taxon>
        <taxon>Didymodactylos</taxon>
    </lineage>
</organism>
<feature type="disulfide bond" evidence="10">
    <location>
        <begin position="3310"/>
        <end position="3319"/>
    </location>
</feature>
<evidence type="ECO:0000313" key="17">
    <source>
        <dbReference type="EMBL" id="CAF0807067.1"/>
    </source>
</evidence>
<dbReference type="SMART" id="SM00274">
    <property type="entry name" value="FOLN"/>
    <property type="match status" value="9"/>
</dbReference>
<dbReference type="PROSITE" id="PS51670">
    <property type="entry name" value="SHKT"/>
    <property type="match status" value="1"/>
</dbReference>
<feature type="disulfide bond" evidence="10">
    <location>
        <begin position="2899"/>
        <end position="2908"/>
    </location>
</feature>
<dbReference type="GO" id="GO:0005509">
    <property type="term" value="F:calcium ion binding"/>
    <property type="evidence" value="ECO:0007669"/>
    <property type="project" value="InterPro"/>
</dbReference>
<feature type="domain" description="EGF-like" evidence="13">
    <location>
        <begin position="2999"/>
        <end position="3036"/>
    </location>
</feature>
<feature type="disulfide bond" evidence="10">
    <location>
        <begin position="1906"/>
        <end position="1915"/>
    </location>
</feature>
<feature type="domain" description="EGF-like" evidence="13">
    <location>
        <begin position="4008"/>
        <end position="4044"/>
    </location>
</feature>
<dbReference type="Proteomes" id="UP000663829">
    <property type="component" value="Unassembled WGS sequence"/>
</dbReference>
<dbReference type="Pfam" id="PF12661">
    <property type="entry name" value="hEGF"/>
    <property type="match status" value="5"/>
</dbReference>
<feature type="domain" description="EGF-like" evidence="13">
    <location>
        <begin position="2949"/>
        <end position="2997"/>
    </location>
</feature>
<feature type="disulfide bond" evidence="10">
    <location>
        <begin position="3408"/>
        <end position="3417"/>
    </location>
</feature>
<dbReference type="InterPro" id="IPR001881">
    <property type="entry name" value="EGF-like_Ca-bd_dom"/>
</dbReference>
<feature type="domain" description="EGF-like" evidence="13">
    <location>
        <begin position="3931"/>
        <end position="3967"/>
    </location>
</feature>
<feature type="disulfide bond" evidence="10">
    <location>
        <begin position="2100"/>
        <end position="2117"/>
    </location>
</feature>
<proteinExistence type="predicted"/>
<feature type="domain" description="EGF-like" evidence="13">
    <location>
        <begin position="2091"/>
        <end position="2129"/>
    </location>
</feature>
<keyword evidence="8 10" id="KW-1015">Disulfide bond</keyword>
<evidence type="ECO:0000259" key="15">
    <source>
        <dbReference type="PROSITE" id="PS51092"/>
    </source>
</evidence>
<feature type="disulfide bond" evidence="10">
    <location>
        <begin position="3957"/>
        <end position="3966"/>
    </location>
</feature>
<dbReference type="GO" id="GO:0045197">
    <property type="term" value="P:establishment or maintenance of epithelial cell apical/basal polarity"/>
    <property type="evidence" value="ECO:0007669"/>
    <property type="project" value="TreeGrafter"/>
</dbReference>
<feature type="transmembrane region" description="Helical" evidence="12">
    <location>
        <begin position="258"/>
        <end position="285"/>
    </location>
</feature>
<feature type="disulfide bond" evidence="10">
    <location>
        <begin position="4072"/>
        <end position="4081"/>
    </location>
</feature>
<feature type="disulfide bond" evidence="10">
    <location>
        <begin position="3638"/>
        <end position="3647"/>
    </location>
</feature>
<dbReference type="SMART" id="SM00034">
    <property type="entry name" value="CLECT"/>
    <property type="match status" value="1"/>
</dbReference>
<feature type="disulfide bond" evidence="10">
    <location>
        <begin position="3231"/>
        <end position="3240"/>
    </location>
</feature>
<feature type="disulfide bond" evidence="10">
    <location>
        <begin position="1828"/>
        <end position="1837"/>
    </location>
</feature>
<feature type="disulfide bond" evidence="10">
    <location>
        <begin position="2257"/>
        <end position="2274"/>
    </location>
</feature>
<feature type="disulfide bond" evidence="10">
    <location>
        <begin position="2119"/>
        <end position="2128"/>
    </location>
</feature>
<feature type="disulfide bond" evidence="10">
    <location>
        <begin position="3348"/>
        <end position="3357"/>
    </location>
</feature>
<evidence type="ECO:0000256" key="3">
    <source>
        <dbReference type="ARBA" id="ARBA00022692"/>
    </source>
</evidence>
<feature type="disulfide bond" evidence="10">
    <location>
        <begin position="3448"/>
        <end position="3457"/>
    </location>
</feature>
<feature type="domain" description="EGF-like" evidence="13">
    <location>
        <begin position="3808"/>
        <end position="3847"/>
    </location>
</feature>
<evidence type="ECO:0000256" key="6">
    <source>
        <dbReference type="ARBA" id="ARBA00022989"/>
    </source>
</evidence>
<dbReference type="InterPro" id="IPR001304">
    <property type="entry name" value="C-type_lectin-like"/>
</dbReference>
<evidence type="ECO:0000256" key="12">
    <source>
        <dbReference type="SAM" id="Phobius"/>
    </source>
</evidence>
<dbReference type="GO" id="GO:0005886">
    <property type="term" value="C:plasma membrane"/>
    <property type="evidence" value="ECO:0007669"/>
    <property type="project" value="TreeGrafter"/>
</dbReference>
<feature type="disulfide bond" evidence="10">
    <location>
        <begin position="2759"/>
        <end position="2769"/>
    </location>
</feature>
<feature type="disulfide bond" evidence="10">
    <location>
        <begin position="3682"/>
        <end position="3691"/>
    </location>
</feature>
<feature type="domain" description="EGF-like" evidence="13">
    <location>
        <begin position="1801"/>
        <end position="1838"/>
    </location>
</feature>
<keyword evidence="7 12" id="KW-0472">Membrane</keyword>
<feature type="domain" description="EGF-like" evidence="13">
    <location>
        <begin position="2676"/>
        <end position="2713"/>
    </location>
</feature>
<feature type="domain" description="EGF-like" evidence="13">
    <location>
        <begin position="2248"/>
        <end position="2286"/>
    </location>
</feature>